<keyword evidence="3" id="KW-1185">Reference proteome</keyword>
<keyword evidence="1" id="KW-0732">Signal</keyword>
<proteinExistence type="predicted"/>
<sequence length="65" mass="7186">MWQGSVLDSLLAAGLCLVKQLRFSGWESAMAMFKVKCNGDNDTSLPSAEMYFCKHRQADDLNAGQ</sequence>
<dbReference type="Proteomes" id="UP000027135">
    <property type="component" value="Unassembled WGS sequence"/>
</dbReference>
<feature type="signal peptide" evidence="1">
    <location>
        <begin position="1"/>
        <end position="16"/>
    </location>
</feature>
<reference evidence="2 3" key="1">
    <citation type="journal article" date="2014" name="Nat. Commun.">
        <title>Molecular traces of alternative social organization in a termite genome.</title>
        <authorList>
            <person name="Terrapon N."/>
            <person name="Li C."/>
            <person name="Robertson H.M."/>
            <person name="Ji L."/>
            <person name="Meng X."/>
            <person name="Booth W."/>
            <person name="Chen Z."/>
            <person name="Childers C.P."/>
            <person name="Glastad K.M."/>
            <person name="Gokhale K."/>
            <person name="Gowin J."/>
            <person name="Gronenberg W."/>
            <person name="Hermansen R.A."/>
            <person name="Hu H."/>
            <person name="Hunt B.G."/>
            <person name="Huylmans A.K."/>
            <person name="Khalil S.M."/>
            <person name="Mitchell R.D."/>
            <person name="Munoz-Torres M.C."/>
            <person name="Mustard J.A."/>
            <person name="Pan H."/>
            <person name="Reese J.T."/>
            <person name="Scharf M.E."/>
            <person name="Sun F."/>
            <person name="Vogel H."/>
            <person name="Xiao J."/>
            <person name="Yang W."/>
            <person name="Yang Z."/>
            <person name="Yang Z."/>
            <person name="Zhou J."/>
            <person name="Zhu J."/>
            <person name="Brent C.S."/>
            <person name="Elsik C.G."/>
            <person name="Goodisman M.A."/>
            <person name="Liberles D.A."/>
            <person name="Roe R.M."/>
            <person name="Vargo E.L."/>
            <person name="Vilcinskas A."/>
            <person name="Wang J."/>
            <person name="Bornberg-Bauer E."/>
            <person name="Korb J."/>
            <person name="Zhang G."/>
            <person name="Liebig J."/>
        </authorList>
    </citation>
    <scope>NUCLEOTIDE SEQUENCE [LARGE SCALE GENOMIC DNA]</scope>
    <source>
        <tissue evidence="2">Whole organism</tissue>
    </source>
</reference>
<accession>A0A067QIU8</accession>
<dbReference type="EMBL" id="KK853475">
    <property type="protein sequence ID" value="KDR07348.1"/>
    <property type="molecule type" value="Genomic_DNA"/>
</dbReference>
<gene>
    <name evidence="2" type="ORF">L798_03239</name>
</gene>
<evidence type="ECO:0000256" key="1">
    <source>
        <dbReference type="SAM" id="SignalP"/>
    </source>
</evidence>
<dbReference type="AlphaFoldDB" id="A0A067QIU8"/>
<evidence type="ECO:0000313" key="3">
    <source>
        <dbReference type="Proteomes" id="UP000027135"/>
    </source>
</evidence>
<feature type="chain" id="PRO_5001644086" evidence="1">
    <location>
        <begin position="17"/>
        <end position="65"/>
    </location>
</feature>
<protein>
    <submittedName>
        <fullName evidence="2">Uncharacterized protein</fullName>
    </submittedName>
</protein>
<evidence type="ECO:0000313" key="2">
    <source>
        <dbReference type="EMBL" id="KDR07348.1"/>
    </source>
</evidence>
<dbReference type="InParanoid" id="A0A067QIU8"/>
<name>A0A067QIU8_ZOONE</name>
<organism evidence="2 3">
    <name type="scientific">Zootermopsis nevadensis</name>
    <name type="common">Dampwood termite</name>
    <dbReference type="NCBI Taxonomy" id="136037"/>
    <lineage>
        <taxon>Eukaryota</taxon>
        <taxon>Metazoa</taxon>
        <taxon>Ecdysozoa</taxon>
        <taxon>Arthropoda</taxon>
        <taxon>Hexapoda</taxon>
        <taxon>Insecta</taxon>
        <taxon>Pterygota</taxon>
        <taxon>Neoptera</taxon>
        <taxon>Polyneoptera</taxon>
        <taxon>Dictyoptera</taxon>
        <taxon>Blattodea</taxon>
        <taxon>Blattoidea</taxon>
        <taxon>Termitoidae</taxon>
        <taxon>Termopsidae</taxon>
        <taxon>Zootermopsis</taxon>
    </lineage>
</organism>